<evidence type="ECO:0000256" key="1">
    <source>
        <dbReference type="ARBA" id="ARBA00008072"/>
    </source>
</evidence>
<dbReference type="InterPro" id="IPR013149">
    <property type="entry name" value="ADH-like_C"/>
</dbReference>
<evidence type="ECO:0000256" key="2">
    <source>
        <dbReference type="ARBA" id="ARBA00023002"/>
    </source>
</evidence>
<evidence type="ECO:0000313" key="5">
    <source>
        <dbReference type="EMBL" id="KAK3356824.1"/>
    </source>
</evidence>
<dbReference type="EMBL" id="JAUIQD010000003">
    <property type="protein sequence ID" value="KAK3356824.1"/>
    <property type="molecule type" value="Genomic_DNA"/>
</dbReference>
<dbReference type="Pfam" id="PF08240">
    <property type="entry name" value="ADH_N"/>
    <property type="match status" value="1"/>
</dbReference>
<dbReference type="GO" id="GO:0016651">
    <property type="term" value="F:oxidoreductase activity, acting on NAD(P)H"/>
    <property type="evidence" value="ECO:0007669"/>
    <property type="project" value="InterPro"/>
</dbReference>
<reference evidence="5" key="1">
    <citation type="journal article" date="2023" name="Mol. Phylogenet. Evol.">
        <title>Genome-scale phylogeny and comparative genomics of the fungal order Sordariales.</title>
        <authorList>
            <person name="Hensen N."/>
            <person name="Bonometti L."/>
            <person name="Westerberg I."/>
            <person name="Brannstrom I.O."/>
            <person name="Guillou S."/>
            <person name="Cros-Aarteil S."/>
            <person name="Calhoun S."/>
            <person name="Haridas S."/>
            <person name="Kuo A."/>
            <person name="Mondo S."/>
            <person name="Pangilinan J."/>
            <person name="Riley R."/>
            <person name="LaButti K."/>
            <person name="Andreopoulos B."/>
            <person name="Lipzen A."/>
            <person name="Chen C."/>
            <person name="Yan M."/>
            <person name="Daum C."/>
            <person name="Ng V."/>
            <person name="Clum A."/>
            <person name="Steindorff A."/>
            <person name="Ohm R.A."/>
            <person name="Martin F."/>
            <person name="Silar P."/>
            <person name="Natvig D.O."/>
            <person name="Lalanne C."/>
            <person name="Gautier V."/>
            <person name="Ament-Velasquez S.L."/>
            <person name="Kruys A."/>
            <person name="Hutchinson M.I."/>
            <person name="Powell A.J."/>
            <person name="Barry K."/>
            <person name="Miller A.N."/>
            <person name="Grigoriev I.V."/>
            <person name="Debuchy R."/>
            <person name="Gladieux P."/>
            <person name="Hiltunen Thoren M."/>
            <person name="Johannesson H."/>
        </authorList>
    </citation>
    <scope>NUCLEOTIDE SEQUENCE</scope>
    <source>
        <strain evidence="5">CBS 955.72</strain>
    </source>
</reference>
<dbReference type="InterPro" id="IPR020843">
    <property type="entry name" value="ER"/>
</dbReference>
<reference evidence="5" key="2">
    <citation type="submission" date="2023-06" db="EMBL/GenBank/DDBJ databases">
        <authorList>
            <consortium name="Lawrence Berkeley National Laboratory"/>
            <person name="Haridas S."/>
            <person name="Hensen N."/>
            <person name="Bonometti L."/>
            <person name="Westerberg I."/>
            <person name="Brannstrom I.O."/>
            <person name="Guillou S."/>
            <person name="Cros-Aarteil S."/>
            <person name="Calhoun S."/>
            <person name="Kuo A."/>
            <person name="Mondo S."/>
            <person name="Pangilinan J."/>
            <person name="Riley R."/>
            <person name="Labutti K."/>
            <person name="Andreopoulos B."/>
            <person name="Lipzen A."/>
            <person name="Chen C."/>
            <person name="Yanf M."/>
            <person name="Daum C."/>
            <person name="Ng V."/>
            <person name="Clum A."/>
            <person name="Steindorff A."/>
            <person name="Ohm R."/>
            <person name="Martin F."/>
            <person name="Silar P."/>
            <person name="Natvig D."/>
            <person name="Lalanne C."/>
            <person name="Gautier V."/>
            <person name="Ament-Velasquez S.L."/>
            <person name="Kruys A."/>
            <person name="Hutchinson M.I."/>
            <person name="Powell A.J."/>
            <person name="Barry K."/>
            <person name="Miller A.N."/>
            <person name="Grigoriev I.V."/>
            <person name="Debuchy R."/>
            <person name="Gladieux P."/>
            <person name="Thoren M.H."/>
            <person name="Johannesson H."/>
        </authorList>
    </citation>
    <scope>NUCLEOTIDE SEQUENCE</scope>
    <source>
        <strain evidence="5">CBS 955.72</strain>
    </source>
</reference>
<dbReference type="SMART" id="SM00829">
    <property type="entry name" value="PKS_ER"/>
    <property type="match status" value="1"/>
</dbReference>
<dbReference type="Pfam" id="PF00107">
    <property type="entry name" value="ADH_zinc_N"/>
    <property type="match status" value="1"/>
</dbReference>
<evidence type="ECO:0000313" key="6">
    <source>
        <dbReference type="Proteomes" id="UP001275084"/>
    </source>
</evidence>
<comment type="similarity">
    <text evidence="1">Belongs to the zinc-containing alcohol dehydrogenase family.</text>
</comment>
<keyword evidence="6" id="KW-1185">Reference proteome</keyword>
<dbReference type="PANTHER" id="PTHR45348">
    <property type="entry name" value="HYPOTHETICAL OXIDOREDUCTASE (EUROFUNG)"/>
    <property type="match status" value="1"/>
</dbReference>
<proteinExistence type="inferred from homology"/>
<dbReference type="Gene3D" id="3.90.180.10">
    <property type="entry name" value="Medium-chain alcohol dehydrogenases, catalytic domain"/>
    <property type="match status" value="1"/>
</dbReference>
<evidence type="ECO:0000259" key="4">
    <source>
        <dbReference type="SMART" id="SM00829"/>
    </source>
</evidence>
<dbReference type="InterPro" id="IPR036291">
    <property type="entry name" value="NAD(P)-bd_dom_sf"/>
</dbReference>
<dbReference type="SUPFAM" id="SSF51735">
    <property type="entry name" value="NAD(P)-binding Rossmann-fold domains"/>
    <property type="match status" value="1"/>
</dbReference>
<dbReference type="Proteomes" id="UP001275084">
    <property type="component" value="Unassembled WGS sequence"/>
</dbReference>
<dbReference type="PANTHER" id="PTHR45348:SF2">
    <property type="entry name" value="ZINC-TYPE ALCOHOL DEHYDROGENASE-LIKE PROTEIN C2E1P3.01"/>
    <property type="match status" value="1"/>
</dbReference>
<dbReference type="CDD" id="cd08249">
    <property type="entry name" value="enoyl_reductase_like"/>
    <property type="match status" value="1"/>
</dbReference>
<keyword evidence="2" id="KW-0560">Oxidoreductase</keyword>
<dbReference type="InterPro" id="IPR013154">
    <property type="entry name" value="ADH-like_N"/>
</dbReference>
<gene>
    <name evidence="5" type="ORF">B0T25DRAFT_450759</name>
</gene>
<evidence type="ECO:0000256" key="3">
    <source>
        <dbReference type="SAM" id="MobiDB-lite"/>
    </source>
</evidence>
<feature type="domain" description="Enoyl reductase (ER)" evidence="4">
    <location>
        <begin position="69"/>
        <end position="391"/>
    </location>
</feature>
<comment type="caution">
    <text evidence="5">The sequence shown here is derived from an EMBL/GenBank/DDBJ whole genome shotgun (WGS) entry which is preliminary data.</text>
</comment>
<dbReference type="AlphaFoldDB" id="A0AAJ0HLG7"/>
<dbReference type="Gene3D" id="3.40.50.720">
    <property type="entry name" value="NAD(P)-binding Rossmann-like Domain"/>
    <property type="match status" value="1"/>
</dbReference>
<feature type="region of interest" description="Disordered" evidence="3">
    <location>
        <begin position="27"/>
        <end position="55"/>
    </location>
</feature>
<dbReference type="SUPFAM" id="SSF50129">
    <property type="entry name" value="GroES-like"/>
    <property type="match status" value="1"/>
</dbReference>
<sequence>MGTIILEAHLSDLHLPKKQQPQITTLEITPQLQPTNPPTTPETKPQPDTRRDSGVGIAQTQTALLITPARTYQLTTSFPVPAALAPGEVLIRTRAAGLNHIDWKSVEHNFCLPALPWIVGREMAGVVEGVGAGVEGAKRGDRVWTSTYYKDRRAGCFQELVVVPEHTVSPVPRNLDFAAASCLGVGGLTAAMTLWRWLGLPMHPPAVEGESRQAILIWGGSTVTGQFAVQMAAHVGWDVIAVCSDRTADLVRQLGSRHVVTYSGKSDREIVDEIHFLGQGRIAKAIDLVGPKTARVVLDVIARVGGVVDFAPLAFMSSREVIPASARVHNVEMKQFVLDTTSEVYARRLNELVESGVVAIPKLRVIQGLESVEGGLKQLKEGDLVGEKLVVSISV</sequence>
<dbReference type="InterPro" id="IPR011032">
    <property type="entry name" value="GroES-like_sf"/>
</dbReference>
<dbReference type="InterPro" id="IPR047122">
    <property type="entry name" value="Trans-enoyl_RdTase-like"/>
</dbReference>
<name>A0AAJ0HLG7_9PEZI</name>
<organism evidence="5 6">
    <name type="scientific">Lasiosphaeria hispida</name>
    <dbReference type="NCBI Taxonomy" id="260671"/>
    <lineage>
        <taxon>Eukaryota</taxon>
        <taxon>Fungi</taxon>
        <taxon>Dikarya</taxon>
        <taxon>Ascomycota</taxon>
        <taxon>Pezizomycotina</taxon>
        <taxon>Sordariomycetes</taxon>
        <taxon>Sordariomycetidae</taxon>
        <taxon>Sordariales</taxon>
        <taxon>Lasiosphaeriaceae</taxon>
        <taxon>Lasiosphaeria</taxon>
    </lineage>
</organism>
<accession>A0AAJ0HLG7</accession>
<protein>
    <submittedName>
        <fullName evidence="5">Chaperonin 10-like protein</fullName>
    </submittedName>
</protein>